<dbReference type="PANTHER" id="PTHR30521:SF4">
    <property type="entry name" value="DEFERROCHELATASE"/>
    <property type="match status" value="1"/>
</dbReference>
<dbReference type="NCBIfam" id="TIGR01412">
    <property type="entry name" value="tat_substr_1"/>
    <property type="match status" value="1"/>
</dbReference>
<evidence type="ECO:0000313" key="18">
    <source>
        <dbReference type="EMBL" id="KIH83404.1"/>
    </source>
</evidence>
<dbReference type="InterPro" id="IPR006311">
    <property type="entry name" value="TAT_signal"/>
</dbReference>
<evidence type="ECO:0000256" key="10">
    <source>
        <dbReference type="ARBA" id="ARBA00033771"/>
    </source>
</evidence>
<feature type="binding site" evidence="13">
    <location>
        <position position="345"/>
    </location>
    <ligand>
        <name>heme b</name>
        <dbReference type="ChEBI" id="CHEBI:60344"/>
    </ligand>
</feature>
<feature type="binding site" description="proximal binding residue" evidence="13">
    <location>
        <position position="329"/>
    </location>
    <ligand>
        <name>heme b</name>
        <dbReference type="ChEBI" id="CHEBI:60344"/>
    </ligand>
    <ligandPart>
        <name>Fe</name>
        <dbReference type="ChEBI" id="CHEBI:18248"/>
    </ligandPart>
</feature>
<comment type="subcellular location">
    <subcellularLocation>
        <location evidence="1">Cell envelope</location>
    </subcellularLocation>
    <subcellularLocation>
        <location evidence="15">Periplasm</location>
    </subcellularLocation>
</comment>
<dbReference type="Proteomes" id="UP000031535">
    <property type="component" value="Unassembled WGS sequence"/>
</dbReference>
<evidence type="ECO:0000256" key="5">
    <source>
        <dbReference type="ARBA" id="ARBA00022723"/>
    </source>
</evidence>
<evidence type="ECO:0000259" key="16">
    <source>
        <dbReference type="Pfam" id="PF04261"/>
    </source>
</evidence>
<evidence type="ECO:0000256" key="6">
    <source>
        <dbReference type="ARBA" id="ARBA00022729"/>
    </source>
</evidence>
<dbReference type="STRING" id="226910.UCMB321_2900"/>
<keyword evidence="15" id="KW-0574">Periplasm</keyword>
<comment type="catalytic activity">
    <reaction evidence="12">
        <text>heme b + 2 H(+) = protoporphyrin IX + Fe(2+)</text>
        <dbReference type="Rhea" id="RHEA:22584"/>
        <dbReference type="ChEBI" id="CHEBI:15378"/>
        <dbReference type="ChEBI" id="CHEBI:29033"/>
        <dbReference type="ChEBI" id="CHEBI:57306"/>
        <dbReference type="ChEBI" id="CHEBI:60344"/>
        <dbReference type="EC" id="4.98.1.1"/>
    </reaction>
    <physiologicalReaction direction="left-to-right" evidence="12">
        <dbReference type="Rhea" id="RHEA:22585"/>
    </physiologicalReaction>
</comment>
<dbReference type="PROSITE" id="PS51318">
    <property type="entry name" value="TAT"/>
    <property type="match status" value="1"/>
</dbReference>
<dbReference type="GO" id="GO:0020037">
    <property type="term" value="F:heme binding"/>
    <property type="evidence" value="ECO:0007669"/>
    <property type="project" value="InterPro"/>
</dbReference>
<keyword evidence="4 13" id="KW-0349">Heme</keyword>
<evidence type="ECO:0000259" key="17">
    <source>
        <dbReference type="Pfam" id="PF20628"/>
    </source>
</evidence>
<dbReference type="InterPro" id="IPR048327">
    <property type="entry name" value="Dyp_perox_N"/>
</dbReference>
<dbReference type="GO" id="GO:0033212">
    <property type="term" value="P:iron import into cell"/>
    <property type="evidence" value="ECO:0007669"/>
    <property type="project" value="InterPro"/>
</dbReference>
<accession>A0A0C2EBZ2</accession>
<dbReference type="EC" id="1.11.1.-" evidence="15"/>
<name>A0A0C2EBZ2_9PSED</name>
<evidence type="ECO:0000256" key="8">
    <source>
        <dbReference type="ARBA" id="ARBA00023004"/>
    </source>
</evidence>
<dbReference type="GO" id="GO:0042597">
    <property type="term" value="C:periplasmic space"/>
    <property type="evidence" value="ECO:0007669"/>
    <property type="project" value="UniProtKB-SubCell"/>
</dbReference>
<keyword evidence="9" id="KW-0456">Lyase</keyword>
<dbReference type="InterPro" id="IPR006314">
    <property type="entry name" value="Dyp_peroxidase"/>
</dbReference>
<evidence type="ECO:0000256" key="4">
    <source>
        <dbReference type="ARBA" id="ARBA00022617"/>
    </source>
</evidence>
<evidence type="ECO:0000256" key="12">
    <source>
        <dbReference type="ARBA" id="ARBA00048856"/>
    </source>
</evidence>
<keyword evidence="5 13" id="KW-0479">Metal-binding</keyword>
<dbReference type="PATRIC" id="fig|226910.6.peg.2891"/>
<dbReference type="RefSeq" id="WP_040067910.1">
    <property type="nucleotide sequence ID" value="NZ_JXDG01000037.1"/>
</dbReference>
<keyword evidence="6" id="KW-0732">Signal</keyword>
<dbReference type="SUPFAM" id="SSF54909">
    <property type="entry name" value="Dimeric alpha+beta barrel"/>
    <property type="match status" value="1"/>
</dbReference>
<protein>
    <recommendedName>
        <fullName evidence="10 15">Deferrochelatase</fullName>
        <ecNumber evidence="15">1.11.1.-</ecNumber>
    </recommendedName>
    <alternativeName>
        <fullName evidence="11 15">Peroxidase EfeB</fullName>
    </alternativeName>
</protein>
<keyword evidence="3 15" id="KW-0575">Peroxidase</keyword>
<feature type="domain" description="Dyp-type peroxidase N-terminal" evidence="16">
    <location>
        <begin position="62"/>
        <end position="218"/>
    </location>
</feature>
<evidence type="ECO:0000256" key="13">
    <source>
        <dbReference type="PIRSR" id="PIRSR606313-1"/>
    </source>
</evidence>
<evidence type="ECO:0000256" key="14">
    <source>
        <dbReference type="PIRSR" id="PIRSR606313-2"/>
    </source>
</evidence>
<evidence type="ECO:0000256" key="7">
    <source>
        <dbReference type="ARBA" id="ARBA00023002"/>
    </source>
</evidence>
<keyword evidence="8 13" id="KW-0408">Iron</keyword>
<keyword evidence="7 15" id="KW-0560">Oxidoreductase</keyword>
<evidence type="ECO:0000256" key="1">
    <source>
        <dbReference type="ARBA" id="ARBA00004196"/>
    </source>
</evidence>
<dbReference type="InterPro" id="IPR048328">
    <property type="entry name" value="Dyp_perox_C"/>
</dbReference>
<evidence type="ECO:0000256" key="3">
    <source>
        <dbReference type="ARBA" id="ARBA00022559"/>
    </source>
</evidence>
<feature type="domain" description="Dyp-type peroxidase C-terminal" evidence="17">
    <location>
        <begin position="227"/>
        <end position="418"/>
    </location>
</feature>
<dbReference type="OrthoDB" id="9781066at2"/>
<evidence type="ECO:0000256" key="2">
    <source>
        <dbReference type="ARBA" id="ARBA00005365"/>
    </source>
</evidence>
<comment type="cofactor">
    <cofactor evidence="13 15">
        <name>heme b</name>
        <dbReference type="ChEBI" id="CHEBI:60344"/>
    </cofactor>
    <text evidence="13 15">Binds 1 heme b (iron(II)-protoporphyrin IX) group non-covalently per subunit.</text>
</comment>
<dbReference type="AlphaFoldDB" id="A0A0C2EBZ2"/>
<keyword evidence="19" id="KW-1185">Reference proteome</keyword>
<dbReference type="GO" id="GO:0005829">
    <property type="term" value="C:cytosol"/>
    <property type="evidence" value="ECO:0007669"/>
    <property type="project" value="TreeGrafter"/>
</dbReference>
<evidence type="ECO:0000256" key="11">
    <source>
        <dbReference type="ARBA" id="ARBA00033775"/>
    </source>
</evidence>
<evidence type="ECO:0000313" key="19">
    <source>
        <dbReference type="Proteomes" id="UP000031535"/>
    </source>
</evidence>
<dbReference type="NCBIfam" id="TIGR01413">
    <property type="entry name" value="Dyp_perox_fam"/>
    <property type="match status" value="1"/>
</dbReference>
<dbReference type="EMBL" id="JXDG01000037">
    <property type="protein sequence ID" value="KIH83404.1"/>
    <property type="molecule type" value="Genomic_DNA"/>
</dbReference>
<evidence type="ECO:0000256" key="15">
    <source>
        <dbReference type="RuleBase" id="RU365017"/>
    </source>
</evidence>
<proteinExistence type="inferred from homology"/>
<comment type="function">
    <text evidence="15">Involved in the recovery of exogenous heme iron. Extracts iron from heme while preserving the protoporphyrin ring intact.</text>
</comment>
<dbReference type="GO" id="GO:0004325">
    <property type="term" value="F:ferrochelatase activity"/>
    <property type="evidence" value="ECO:0007669"/>
    <property type="project" value="UniProtKB-EC"/>
</dbReference>
<organism evidence="18 19">
    <name type="scientific">Pseudomonas batumici</name>
    <dbReference type="NCBI Taxonomy" id="226910"/>
    <lineage>
        <taxon>Bacteria</taxon>
        <taxon>Pseudomonadati</taxon>
        <taxon>Pseudomonadota</taxon>
        <taxon>Gammaproteobacteria</taxon>
        <taxon>Pseudomonadales</taxon>
        <taxon>Pseudomonadaceae</taxon>
        <taxon>Pseudomonas</taxon>
    </lineage>
</organism>
<reference evidence="18 19" key="1">
    <citation type="submission" date="2015-01" db="EMBL/GenBank/DDBJ databases">
        <title>Complete genome of Pseudomonas batumici UCM B-321 producer of the batumin antibiotic with strong antistaphilococcal and potential anticancer activity.</title>
        <authorList>
            <person name="Klochko V.V."/>
            <person name="Zelena L.B."/>
            <person name="Elena K.A."/>
            <person name="Reva O.N."/>
        </authorList>
    </citation>
    <scope>NUCLEOTIDE SEQUENCE [LARGE SCALE GENOMIC DNA]</scope>
    <source>
        <strain evidence="18 19">UCM B-321</strain>
    </source>
</reference>
<dbReference type="Pfam" id="PF20628">
    <property type="entry name" value="Dyp_perox_C"/>
    <property type="match status" value="1"/>
</dbReference>
<comment type="subunit">
    <text evidence="15">Homodimer. Part of a ferrous iron transporter composed of EfeU, EfeO and EfeB.</text>
</comment>
<dbReference type="Pfam" id="PF04261">
    <property type="entry name" value="Dyp_perox_N"/>
    <property type="match status" value="1"/>
</dbReference>
<feature type="binding site" evidence="14">
    <location>
        <position position="294"/>
    </location>
    <ligand>
        <name>protoporphyrin IX</name>
        <dbReference type="ChEBI" id="CHEBI:57306"/>
    </ligand>
</feature>
<evidence type="ECO:0000256" key="9">
    <source>
        <dbReference type="ARBA" id="ARBA00023239"/>
    </source>
</evidence>
<dbReference type="PANTHER" id="PTHR30521">
    <property type="entry name" value="DEFERROCHELATASE/PEROXIDASE"/>
    <property type="match status" value="1"/>
</dbReference>
<sequence>MNRHDDSAPGLSRRRFLGAASSLAVAAGVIGTGGAVAAESLAKPRAAARAMSGVEPFYGVHQGGIVTAQQTHSLFAAFDLETTARADVIALLKRWTVAANRLSRGETARPLTAPKDAAPLDGGSAEGLKAARLTVTFGFGPGLFISDGKDRYGLASRRPEALVDLPKFNGDQLVAEKCGGDLSIQVCADDPQVAFHALRELLALADGVALIKWMQSGFTSPPADGGTARNLMGFKDGTNNPSTRSSETMNKVVWVGDEGGWMKEGSYLVVRRIRISLEHWDKTELGFQEEVVGRYKANGAPLGKAHESDPLDLEAVDKEGNPVIPDNAHARLSAAAENDGAQILRRAYSYNDGVGFYAERWPPWRQGMMLDAGLFFVAYQRDPRSGFIKINKKLATQDIMNQFTTHVGSAIFACPPGASEGSFIGAGLFEGLDS</sequence>
<dbReference type="GO" id="GO:0030313">
    <property type="term" value="C:cell envelope"/>
    <property type="evidence" value="ECO:0007669"/>
    <property type="project" value="UniProtKB-SubCell"/>
</dbReference>
<dbReference type="GO" id="GO:0046872">
    <property type="term" value="F:metal ion binding"/>
    <property type="evidence" value="ECO:0007669"/>
    <property type="project" value="UniProtKB-KW"/>
</dbReference>
<dbReference type="InterPro" id="IPR011008">
    <property type="entry name" value="Dimeric_a/b-barrel"/>
</dbReference>
<comment type="similarity">
    <text evidence="2">Belongs to the DyP-type peroxidase family. EfeB subfamily.</text>
</comment>
<dbReference type="PROSITE" id="PS51404">
    <property type="entry name" value="DYP_PEROXIDASE"/>
    <property type="match status" value="1"/>
</dbReference>
<comment type="caution">
    <text evidence="18">The sequence shown here is derived from an EMBL/GenBank/DDBJ whole genome shotgun (WGS) entry which is preliminary data.</text>
</comment>
<dbReference type="GO" id="GO:0004601">
    <property type="term" value="F:peroxidase activity"/>
    <property type="evidence" value="ECO:0007669"/>
    <property type="project" value="UniProtKB-KW"/>
</dbReference>
<gene>
    <name evidence="18" type="ORF">UCMB321_2900</name>
</gene>
<dbReference type="InterPro" id="IPR006313">
    <property type="entry name" value="EfeB/EfeN"/>
</dbReference>